<protein>
    <submittedName>
        <fullName evidence="1">Uncharacterized protein</fullName>
    </submittedName>
</protein>
<organism evidence="1 2">
    <name type="scientific">Williamwhitmania taraxaci</name>
    <dbReference type="NCBI Taxonomy" id="1640674"/>
    <lineage>
        <taxon>Bacteria</taxon>
        <taxon>Pseudomonadati</taxon>
        <taxon>Bacteroidota</taxon>
        <taxon>Bacteroidia</taxon>
        <taxon>Bacteroidales</taxon>
        <taxon>Williamwhitmaniaceae</taxon>
        <taxon>Williamwhitmania</taxon>
    </lineage>
</organism>
<proteinExistence type="predicted"/>
<name>A0A1G6MDR9_9BACT</name>
<reference evidence="1 2" key="1">
    <citation type="submission" date="2016-09" db="EMBL/GenBank/DDBJ databases">
        <authorList>
            <person name="Capua I."/>
            <person name="De Benedictis P."/>
            <person name="Joannis T."/>
            <person name="Lombin L.H."/>
            <person name="Cattoli G."/>
        </authorList>
    </citation>
    <scope>NUCLEOTIDE SEQUENCE [LARGE SCALE GENOMIC DNA]</scope>
    <source>
        <strain evidence="1 2">A7P-90m</strain>
    </source>
</reference>
<keyword evidence="2" id="KW-1185">Reference proteome</keyword>
<gene>
    <name evidence="1" type="ORF">SAMN05216323_103549</name>
</gene>
<evidence type="ECO:0000313" key="2">
    <source>
        <dbReference type="Proteomes" id="UP000199452"/>
    </source>
</evidence>
<dbReference type="RefSeq" id="WP_170830073.1">
    <property type="nucleotide sequence ID" value="NZ_FMYP01000035.1"/>
</dbReference>
<sequence>MDPIKVTVTFEQEGKMATVTINQVGDVAEITMNSTPTLTDSSDYARLAYLFIDFIKKL</sequence>
<dbReference type="STRING" id="1640674.SAMN05216323_103549"/>
<dbReference type="AlphaFoldDB" id="A0A1G6MDR9"/>
<evidence type="ECO:0000313" key="1">
    <source>
        <dbReference type="EMBL" id="SDC53630.1"/>
    </source>
</evidence>
<dbReference type="Proteomes" id="UP000199452">
    <property type="component" value="Unassembled WGS sequence"/>
</dbReference>
<accession>A0A1G6MDR9</accession>
<dbReference type="EMBL" id="FMYP01000035">
    <property type="protein sequence ID" value="SDC53630.1"/>
    <property type="molecule type" value="Genomic_DNA"/>
</dbReference>